<evidence type="ECO:0000259" key="3">
    <source>
        <dbReference type="PROSITE" id="PS50158"/>
    </source>
</evidence>
<dbReference type="PANTHER" id="PTHR42648">
    <property type="entry name" value="TRANSPOSASE, PUTATIVE-RELATED"/>
    <property type="match status" value="1"/>
</dbReference>
<keyword evidence="1" id="KW-0862">Zinc</keyword>
<dbReference type="SMART" id="SM00343">
    <property type="entry name" value="ZnF_C2HC"/>
    <property type="match status" value="1"/>
</dbReference>
<organism evidence="4">
    <name type="scientific">Tanacetum cinerariifolium</name>
    <name type="common">Dalmatian daisy</name>
    <name type="synonym">Chrysanthemum cinerariifolium</name>
    <dbReference type="NCBI Taxonomy" id="118510"/>
    <lineage>
        <taxon>Eukaryota</taxon>
        <taxon>Viridiplantae</taxon>
        <taxon>Streptophyta</taxon>
        <taxon>Embryophyta</taxon>
        <taxon>Tracheophyta</taxon>
        <taxon>Spermatophyta</taxon>
        <taxon>Magnoliopsida</taxon>
        <taxon>eudicotyledons</taxon>
        <taxon>Gunneridae</taxon>
        <taxon>Pentapetalae</taxon>
        <taxon>asterids</taxon>
        <taxon>campanulids</taxon>
        <taxon>Asterales</taxon>
        <taxon>Asteraceae</taxon>
        <taxon>Asteroideae</taxon>
        <taxon>Anthemideae</taxon>
        <taxon>Anthemidinae</taxon>
        <taxon>Tanacetum</taxon>
    </lineage>
</organism>
<protein>
    <submittedName>
        <fullName evidence="4">Zinc finger, CCHC-type</fullName>
    </submittedName>
</protein>
<dbReference type="InterPro" id="IPR001878">
    <property type="entry name" value="Znf_CCHC"/>
</dbReference>
<gene>
    <name evidence="4" type="ORF">Tci_057818</name>
</gene>
<feature type="region of interest" description="Disordered" evidence="2">
    <location>
        <begin position="136"/>
        <end position="159"/>
    </location>
</feature>
<accession>A0A6L2NIF2</accession>
<dbReference type="GO" id="GO:0008270">
    <property type="term" value="F:zinc ion binding"/>
    <property type="evidence" value="ECO:0007669"/>
    <property type="project" value="UniProtKB-KW"/>
</dbReference>
<reference evidence="4" key="1">
    <citation type="journal article" date="2019" name="Sci. Rep.">
        <title>Draft genome of Tanacetum cinerariifolium, the natural source of mosquito coil.</title>
        <authorList>
            <person name="Yamashiro T."/>
            <person name="Shiraishi A."/>
            <person name="Satake H."/>
            <person name="Nakayama K."/>
        </authorList>
    </citation>
    <scope>NUCLEOTIDE SEQUENCE</scope>
</reference>
<evidence type="ECO:0000256" key="1">
    <source>
        <dbReference type="PROSITE-ProRule" id="PRU00047"/>
    </source>
</evidence>
<dbReference type="InterPro" id="IPR036875">
    <property type="entry name" value="Znf_CCHC_sf"/>
</dbReference>
<feature type="domain" description="CCHC-type" evidence="3">
    <location>
        <begin position="163"/>
        <end position="177"/>
    </location>
</feature>
<name>A0A6L2NIF2_TANCI</name>
<dbReference type="Pfam" id="PF00098">
    <property type="entry name" value="zf-CCHC"/>
    <property type="match status" value="1"/>
</dbReference>
<dbReference type="InterPro" id="IPR025724">
    <property type="entry name" value="GAG-pre-integrase_dom"/>
</dbReference>
<dbReference type="Pfam" id="PF13976">
    <property type="entry name" value="gag_pre-integrs"/>
    <property type="match status" value="1"/>
</dbReference>
<evidence type="ECO:0000256" key="2">
    <source>
        <dbReference type="SAM" id="MobiDB-lite"/>
    </source>
</evidence>
<dbReference type="Gene3D" id="4.10.60.10">
    <property type="entry name" value="Zinc finger, CCHC-type"/>
    <property type="match status" value="1"/>
</dbReference>
<keyword evidence="1" id="KW-0863">Zinc-finger</keyword>
<keyword evidence="1" id="KW-0479">Metal-binding</keyword>
<dbReference type="InterPro" id="IPR039537">
    <property type="entry name" value="Retrotran_Ty1/copia-like"/>
</dbReference>
<dbReference type="GO" id="GO:0003676">
    <property type="term" value="F:nucleic acid binding"/>
    <property type="evidence" value="ECO:0007669"/>
    <property type="project" value="InterPro"/>
</dbReference>
<dbReference type="PROSITE" id="PS50158">
    <property type="entry name" value="ZF_CCHC"/>
    <property type="match status" value="1"/>
</dbReference>
<comment type="caution">
    <text evidence="4">The sequence shown here is derived from an EMBL/GenBank/DDBJ whole genome shotgun (WGS) entry which is preliminary data.</text>
</comment>
<dbReference type="EMBL" id="BKCJ010009191">
    <property type="protein sequence ID" value="GEU85840.1"/>
    <property type="molecule type" value="Genomic_DNA"/>
</dbReference>
<dbReference type="AlphaFoldDB" id="A0A6L2NIF2"/>
<dbReference type="PANTHER" id="PTHR42648:SF30">
    <property type="entry name" value="RIBONUCLEASE H-LIKE DOMAIN, GAG-PRE-INTEGRASE DOMAIN PROTEIN-RELATED"/>
    <property type="match status" value="1"/>
</dbReference>
<sequence>MLDHQDKYMMKAQIHVLKSSVIFDVQPLPRRKHCCQIYQVVKHILRGILLASFQDREHKGGDTRSQGGMKDNDLKIKIQDNSMHTIYQRISQEQGSKFQESHLSIEESLRAQDNDKPKGNNVVGPSVVNMVEYNNSSRYNDNKGKRKHHDTKADPNKKPKVTCWKCGKPGHLKRDCKVGNIGNKANGSGTKGSTDGSSNSLKAFMSTSKLNDSILWHARLGHVHFKRMQDMSKDGLISTFDMNTKKCKNFMLTKITKRPFQNAKRKTKVLELIHSDLCDLHVTPSLGNKKYFVIFIDDASRFIKPNDSVAINSIIESMDAIFDKHGFSLIPRPRQRSLVKRTEDSGGLVVLEKVTEEVVQQPEPELRKSKRHRTPKDFGPKFQLYLIEGTRDEVSDQHSYCFNVENDPKTFDEVMNSQDVAFWKKQLMMR</sequence>
<proteinExistence type="predicted"/>
<dbReference type="SUPFAM" id="SSF57756">
    <property type="entry name" value="Retrovirus zinc finger-like domains"/>
    <property type="match status" value="1"/>
</dbReference>
<evidence type="ECO:0000313" key="4">
    <source>
        <dbReference type="EMBL" id="GEU85840.1"/>
    </source>
</evidence>